<comment type="subcellular location">
    <subcellularLocation>
        <location evidence="1">Membrane</location>
        <topology evidence="1">Multi-pass membrane protein</topology>
    </subcellularLocation>
</comment>
<dbReference type="AlphaFoldDB" id="A0A8J5TKV3"/>
<feature type="region of interest" description="Disordered" evidence="5">
    <location>
        <begin position="307"/>
        <end position="408"/>
    </location>
</feature>
<evidence type="ECO:0000256" key="3">
    <source>
        <dbReference type="ARBA" id="ARBA00022989"/>
    </source>
</evidence>
<keyword evidence="4 6" id="KW-0472">Membrane</keyword>
<keyword evidence="8" id="KW-1185">Reference proteome</keyword>
<dbReference type="InterPro" id="IPR013861">
    <property type="entry name" value="TMEM115/Pdh1/Rbl19"/>
</dbReference>
<evidence type="ECO:0000256" key="5">
    <source>
        <dbReference type="SAM" id="MobiDB-lite"/>
    </source>
</evidence>
<feature type="transmembrane region" description="Helical" evidence="6">
    <location>
        <begin position="21"/>
        <end position="44"/>
    </location>
</feature>
<dbReference type="PANTHER" id="PTHR13377">
    <property type="entry name" value="PLACENTAL PROTEIN 6"/>
    <property type="match status" value="1"/>
</dbReference>
<evidence type="ECO:0000256" key="1">
    <source>
        <dbReference type="ARBA" id="ARBA00004141"/>
    </source>
</evidence>
<name>A0A8J5TKV3_HOMAM</name>
<evidence type="ECO:0000256" key="4">
    <source>
        <dbReference type="ARBA" id="ARBA00023136"/>
    </source>
</evidence>
<proteinExistence type="predicted"/>
<dbReference type="GO" id="GO:0006890">
    <property type="term" value="P:retrograde vesicle-mediated transport, Golgi to endoplasmic reticulum"/>
    <property type="evidence" value="ECO:0007669"/>
    <property type="project" value="InterPro"/>
</dbReference>
<dbReference type="SMART" id="SM01160">
    <property type="entry name" value="DUF1751"/>
    <property type="match status" value="1"/>
</dbReference>
<feature type="transmembrane region" description="Helical" evidence="6">
    <location>
        <begin position="136"/>
        <end position="156"/>
    </location>
</feature>
<dbReference type="Pfam" id="PF08551">
    <property type="entry name" value="DUF1751"/>
    <property type="match status" value="1"/>
</dbReference>
<protein>
    <submittedName>
        <fullName evidence="7">Transmembrane protein 115-like</fullName>
    </submittedName>
</protein>
<feature type="transmembrane region" description="Helical" evidence="6">
    <location>
        <begin position="105"/>
        <end position="130"/>
    </location>
</feature>
<sequence length="408" mass="44380">MASASVVFRNLPVIKQSLIAIIRNTGLFVKFMCVLLIIGYALSFSETAVEALSVTPGYLLPPTFWLWTAFTHCFLEVRLWQVCVDLVTLGLCGKLIEPLWGSFEMVFFFLLVNVCVAFISALFYLIIYMCTFNPEVLFSVQINGMAGYIAGLSVAVKQIMPDHVLLHTRTPLGKISNRHVPLCLFLTALLLYLCNLLEGLYTTMIGCGIAVSWVYLRFYQVHSNGTRGDMAEIFAFSCFFPTVLQPPIQVVGDSVYSCLVRIKVCRRPVRRYDVGAPSTIAISLPGMDPHDAERRRQKALRLLSARLNQDKTGGEGGGAWPTLDDSPGSRGQSPLPSSSSITPSTHSTPLPPKSGKSVTIAIPPETSDLPPAQPPVSVSSSSIEPGNSSSGPATTTLVNLEEESAPTT</sequence>
<keyword evidence="2 6" id="KW-0812">Transmembrane</keyword>
<evidence type="ECO:0000256" key="2">
    <source>
        <dbReference type="ARBA" id="ARBA00022692"/>
    </source>
</evidence>
<accession>A0A8J5TKV3</accession>
<evidence type="ECO:0000313" key="8">
    <source>
        <dbReference type="Proteomes" id="UP000747542"/>
    </source>
</evidence>
<evidence type="ECO:0000256" key="6">
    <source>
        <dbReference type="SAM" id="Phobius"/>
    </source>
</evidence>
<dbReference type="PANTHER" id="PTHR13377:SF3">
    <property type="entry name" value="TRANSMEMBRANE PROTEIN 115"/>
    <property type="match status" value="1"/>
</dbReference>
<gene>
    <name evidence="7" type="primary">Tmem115-L</name>
    <name evidence="7" type="ORF">Hamer_G008368</name>
</gene>
<organism evidence="7 8">
    <name type="scientific">Homarus americanus</name>
    <name type="common">American lobster</name>
    <dbReference type="NCBI Taxonomy" id="6706"/>
    <lineage>
        <taxon>Eukaryota</taxon>
        <taxon>Metazoa</taxon>
        <taxon>Ecdysozoa</taxon>
        <taxon>Arthropoda</taxon>
        <taxon>Crustacea</taxon>
        <taxon>Multicrustacea</taxon>
        <taxon>Malacostraca</taxon>
        <taxon>Eumalacostraca</taxon>
        <taxon>Eucarida</taxon>
        <taxon>Decapoda</taxon>
        <taxon>Pleocyemata</taxon>
        <taxon>Astacidea</taxon>
        <taxon>Nephropoidea</taxon>
        <taxon>Nephropidae</taxon>
        <taxon>Homarus</taxon>
    </lineage>
</organism>
<evidence type="ECO:0000313" key="7">
    <source>
        <dbReference type="EMBL" id="KAG7177704.1"/>
    </source>
</evidence>
<reference evidence="7" key="1">
    <citation type="journal article" date="2021" name="Sci. Adv.">
        <title>The American lobster genome reveals insights on longevity, neural, and immune adaptations.</title>
        <authorList>
            <person name="Polinski J.M."/>
            <person name="Zimin A.V."/>
            <person name="Clark K.F."/>
            <person name="Kohn A.B."/>
            <person name="Sadowski N."/>
            <person name="Timp W."/>
            <person name="Ptitsyn A."/>
            <person name="Khanna P."/>
            <person name="Romanova D.Y."/>
            <person name="Williams P."/>
            <person name="Greenwood S.J."/>
            <person name="Moroz L.L."/>
            <person name="Walt D.R."/>
            <person name="Bodnar A.G."/>
        </authorList>
    </citation>
    <scope>NUCLEOTIDE SEQUENCE</scope>
    <source>
        <strain evidence="7">GMGI-L3</strain>
    </source>
</reference>
<dbReference type="FunFam" id="1.20.1540.10:FF:000004">
    <property type="entry name" value="Transmembrane protein 115"/>
    <property type="match status" value="1"/>
</dbReference>
<dbReference type="EMBL" id="JAHLQT010001931">
    <property type="protein sequence ID" value="KAG7177704.1"/>
    <property type="molecule type" value="Genomic_DNA"/>
</dbReference>
<feature type="compositionally biased region" description="Low complexity" evidence="5">
    <location>
        <begin position="326"/>
        <end position="348"/>
    </location>
</feature>
<dbReference type="GO" id="GO:0005794">
    <property type="term" value="C:Golgi apparatus"/>
    <property type="evidence" value="ECO:0007669"/>
    <property type="project" value="TreeGrafter"/>
</dbReference>
<keyword evidence="3 6" id="KW-1133">Transmembrane helix</keyword>
<dbReference type="OrthoDB" id="73612at2759"/>
<feature type="compositionally biased region" description="Low complexity" evidence="5">
    <location>
        <begin position="375"/>
        <end position="392"/>
    </location>
</feature>
<dbReference type="GO" id="GO:0016020">
    <property type="term" value="C:membrane"/>
    <property type="evidence" value="ECO:0007669"/>
    <property type="project" value="UniProtKB-SubCell"/>
</dbReference>
<comment type="caution">
    <text evidence="7">The sequence shown here is derived from an EMBL/GenBank/DDBJ whole genome shotgun (WGS) entry which is preliminary data.</text>
</comment>
<dbReference type="Proteomes" id="UP000747542">
    <property type="component" value="Unassembled WGS sequence"/>
</dbReference>
<feature type="transmembrane region" description="Helical" evidence="6">
    <location>
        <begin position="199"/>
        <end position="218"/>
    </location>
</feature>